<dbReference type="RefSeq" id="WP_128221452.1">
    <property type="nucleotide sequence ID" value="NZ_CP034929.1"/>
</dbReference>
<evidence type="ECO:0000313" key="2">
    <source>
        <dbReference type="EMBL" id="MFC6154374.1"/>
    </source>
</evidence>
<organism evidence="2 3">
    <name type="scientific">Nocardioides yefusunii</name>
    <dbReference type="NCBI Taxonomy" id="2500546"/>
    <lineage>
        <taxon>Bacteria</taxon>
        <taxon>Bacillati</taxon>
        <taxon>Actinomycetota</taxon>
        <taxon>Actinomycetes</taxon>
        <taxon>Propionibacteriales</taxon>
        <taxon>Nocardioidaceae</taxon>
        <taxon>Nocardioides</taxon>
    </lineage>
</organism>
<keyword evidence="1" id="KW-0472">Membrane</keyword>
<keyword evidence="3" id="KW-1185">Reference proteome</keyword>
<dbReference type="EMBL" id="JBHSQI010000005">
    <property type="protein sequence ID" value="MFC6154374.1"/>
    <property type="molecule type" value="Genomic_DNA"/>
</dbReference>
<feature type="transmembrane region" description="Helical" evidence="1">
    <location>
        <begin position="21"/>
        <end position="38"/>
    </location>
</feature>
<proteinExistence type="predicted"/>
<protein>
    <submittedName>
        <fullName evidence="2">Uncharacterized protein</fullName>
    </submittedName>
</protein>
<accession>A0ABW1R0U3</accession>
<keyword evidence="1" id="KW-0812">Transmembrane</keyword>
<sequence>MTDRTELPPARRRRVSTTLRVIAAGVVVLFVVALFWAIRVGSPKVAPTSGVDGLDVPWSSPAADHFVDEITHPWLPLTPGARWEFAVEVEDRPLTLTVDAATEVVEGITATVLRQGEDWTAHVAQDVDGNVWLLALAVPGDTERSWSIAAGAPAGLVLPAEPRRADGHAVAAPHGEVTLRLSVEGPTSRPVETGSGTYDDVLVLALATVPRDPGEYTREWTVDLARGVGPVMVSSHADGVATLEAHTD</sequence>
<evidence type="ECO:0000256" key="1">
    <source>
        <dbReference type="SAM" id="Phobius"/>
    </source>
</evidence>
<comment type="caution">
    <text evidence="2">The sequence shown here is derived from an EMBL/GenBank/DDBJ whole genome shotgun (WGS) entry which is preliminary data.</text>
</comment>
<reference evidence="3" key="1">
    <citation type="journal article" date="2019" name="Int. J. Syst. Evol. Microbiol.">
        <title>The Global Catalogue of Microorganisms (GCM) 10K type strain sequencing project: providing services to taxonomists for standard genome sequencing and annotation.</title>
        <authorList>
            <consortium name="The Broad Institute Genomics Platform"/>
            <consortium name="The Broad Institute Genome Sequencing Center for Infectious Disease"/>
            <person name="Wu L."/>
            <person name="Ma J."/>
        </authorList>
    </citation>
    <scope>NUCLEOTIDE SEQUENCE [LARGE SCALE GENOMIC DNA]</scope>
    <source>
        <strain evidence="3">DFY28</strain>
    </source>
</reference>
<name>A0ABW1R0U3_9ACTN</name>
<dbReference type="Proteomes" id="UP001596098">
    <property type="component" value="Unassembled WGS sequence"/>
</dbReference>
<keyword evidence="1" id="KW-1133">Transmembrane helix</keyword>
<evidence type="ECO:0000313" key="3">
    <source>
        <dbReference type="Proteomes" id="UP001596098"/>
    </source>
</evidence>
<gene>
    <name evidence="2" type="ORF">ACFPWU_11960</name>
</gene>